<evidence type="ECO:0000313" key="1">
    <source>
        <dbReference type="EMBL" id="EJW91873.1"/>
    </source>
</evidence>
<protein>
    <submittedName>
        <fullName evidence="1">Uncharacterized protein</fullName>
    </submittedName>
</protein>
<dbReference type="AlphaFoldDB" id="J9FBR3"/>
<organism evidence="1">
    <name type="scientific">gut metagenome</name>
    <dbReference type="NCBI Taxonomy" id="749906"/>
    <lineage>
        <taxon>unclassified sequences</taxon>
        <taxon>metagenomes</taxon>
        <taxon>organismal metagenomes</taxon>
    </lineage>
</organism>
<gene>
    <name evidence="1" type="ORF">EVA_20022</name>
</gene>
<name>J9FBR3_9ZZZZ</name>
<comment type="caution">
    <text evidence="1">The sequence shown here is derived from an EMBL/GenBank/DDBJ whole genome shotgun (WGS) entry which is preliminary data.</text>
</comment>
<accession>J9FBR3</accession>
<reference evidence="1" key="1">
    <citation type="journal article" date="2012" name="PLoS ONE">
        <title>Gene sets for utilization of primary and secondary nutrition supplies in the distal gut of endangered iberian lynx.</title>
        <authorList>
            <person name="Alcaide M."/>
            <person name="Messina E."/>
            <person name="Richter M."/>
            <person name="Bargiela R."/>
            <person name="Peplies J."/>
            <person name="Huws S.A."/>
            <person name="Newbold C.J."/>
            <person name="Golyshin P.N."/>
            <person name="Simon M.A."/>
            <person name="Lopez G."/>
            <person name="Yakimov M.M."/>
            <person name="Ferrer M."/>
        </authorList>
    </citation>
    <scope>NUCLEOTIDE SEQUENCE</scope>
</reference>
<proteinExistence type="predicted"/>
<sequence length="39" mass="4928">MNNFRITWNFPFLMVSTLEWLKLEEALEQWLVNSHNYRR</sequence>
<dbReference type="EMBL" id="AMCI01007893">
    <property type="protein sequence ID" value="EJW91873.1"/>
    <property type="molecule type" value="Genomic_DNA"/>
</dbReference>